<organism evidence="2">
    <name type="scientific">mine drainage metagenome</name>
    <dbReference type="NCBI Taxonomy" id="410659"/>
    <lineage>
        <taxon>unclassified sequences</taxon>
        <taxon>metagenomes</taxon>
        <taxon>ecological metagenomes</taxon>
    </lineage>
</organism>
<evidence type="ECO:0000313" key="2">
    <source>
        <dbReference type="EMBL" id="OIQ66724.1"/>
    </source>
</evidence>
<comment type="caution">
    <text evidence="2">The sequence shown here is derived from an EMBL/GenBank/DDBJ whole genome shotgun (WGS) entry which is preliminary data.</text>
</comment>
<reference evidence="2" key="1">
    <citation type="submission" date="2016-10" db="EMBL/GenBank/DDBJ databases">
        <title>Sequence of Gallionella enrichment culture.</title>
        <authorList>
            <person name="Poehlein A."/>
            <person name="Muehling M."/>
            <person name="Daniel R."/>
        </authorList>
    </citation>
    <scope>NUCLEOTIDE SEQUENCE</scope>
</reference>
<accession>A0A1J5PGN7</accession>
<name>A0A1J5PGN7_9ZZZZ</name>
<proteinExistence type="predicted"/>
<dbReference type="AlphaFoldDB" id="A0A1J5PGN7"/>
<feature type="region of interest" description="Disordered" evidence="1">
    <location>
        <begin position="123"/>
        <end position="144"/>
    </location>
</feature>
<gene>
    <name evidence="2" type="ORF">GALL_517050</name>
</gene>
<protein>
    <submittedName>
        <fullName evidence="2">Uncharacterized protein</fullName>
    </submittedName>
</protein>
<feature type="compositionally biased region" description="Basic and acidic residues" evidence="1">
    <location>
        <begin position="123"/>
        <end position="138"/>
    </location>
</feature>
<evidence type="ECO:0000256" key="1">
    <source>
        <dbReference type="SAM" id="MobiDB-lite"/>
    </source>
</evidence>
<sequence>MLIRARHDDGAGGDFGIVGDHDAAFARVNHLVGLEAETADLADGTDLFVVPERAERMGCILDYRYTARVAGRHDRVHVRGVAAHVADEDAGDVIVDFRYEISHIHAIIHTDFDQNGCAVGVDHGRGDGGEGEGRDQHTRAARQV</sequence>
<dbReference type="EMBL" id="MLJW01006406">
    <property type="protein sequence ID" value="OIQ66724.1"/>
    <property type="molecule type" value="Genomic_DNA"/>
</dbReference>